<dbReference type="OrthoDB" id="20229at2759"/>
<evidence type="ECO:0000313" key="2">
    <source>
        <dbReference type="EMBL" id="RCH79555.1"/>
    </source>
</evidence>
<dbReference type="EMBL" id="PJQL01004424">
    <property type="protein sequence ID" value="RCH79555.1"/>
    <property type="molecule type" value="Genomic_DNA"/>
</dbReference>
<evidence type="ECO:0000256" key="1">
    <source>
        <dbReference type="SAM" id="Phobius"/>
    </source>
</evidence>
<keyword evidence="3" id="KW-1185">Reference proteome</keyword>
<accession>A0A367IPG5</accession>
<keyword evidence="1" id="KW-0472">Membrane</keyword>
<feature type="non-terminal residue" evidence="2">
    <location>
        <position position="103"/>
    </location>
</feature>
<feature type="transmembrane region" description="Helical" evidence="1">
    <location>
        <begin position="73"/>
        <end position="100"/>
    </location>
</feature>
<protein>
    <submittedName>
        <fullName evidence="2">Uncharacterized protein</fullName>
    </submittedName>
</protein>
<keyword evidence="1" id="KW-1133">Transmembrane helix</keyword>
<dbReference type="AlphaFoldDB" id="A0A367IPG5"/>
<proteinExistence type="predicted"/>
<organism evidence="2 3">
    <name type="scientific">Rhizopus azygosporus</name>
    <name type="common">Rhizopus microsporus var. azygosporus</name>
    <dbReference type="NCBI Taxonomy" id="86630"/>
    <lineage>
        <taxon>Eukaryota</taxon>
        <taxon>Fungi</taxon>
        <taxon>Fungi incertae sedis</taxon>
        <taxon>Mucoromycota</taxon>
        <taxon>Mucoromycotina</taxon>
        <taxon>Mucoromycetes</taxon>
        <taxon>Mucorales</taxon>
        <taxon>Mucorineae</taxon>
        <taxon>Rhizopodaceae</taxon>
        <taxon>Rhizopus</taxon>
    </lineage>
</organism>
<feature type="transmembrane region" description="Helical" evidence="1">
    <location>
        <begin position="49"/>
        <end position="67"/>
    </location>
</feature>
<sequence length="103" mass="12423">MTSFKELKQRLFHPYYIIHFIYGSCYVVIRLIQLWKTQSINLQETEAKAFLLLTFLIIWKCIISISAEELSSVIILYTKFFTLCSLFWRIGFWTSFFYIVGWI</sequence>
<dbReference type="Proteomes" id="UP000252139">
    <property type="component" value="Unassembled WGS sequence"/>
</dbReference>
<keyword evidence="1" id="KW-0812">Transmembrane</keyword>
<reference evidence="2 3" key="1">
    <citation type="journal article" date="2018" name="G3 (Bethesda)">
        <title>Phylogenetic and Phylogenomic Definition of Rhizopus Species.</title>
        <authorList>
            <person name="Gryganskyi A.P."/>
            <person name="Golan J."/>
            <person name="Dolatabadi S."/>
            <person name="Mondo S."/>
            <person name="Robb S."/>
            <person name="Idnurm A."/>
            <person name="Muszewska A."/>
            <person name="Steczkiewicz K."/>
            <person name="Masonjones S."/>
            <person name="Liao H.L."/>
            <person name="Gajdeczka M.T."/>
            <person name="Anike F."/>
            <person name="Vuek A."/>
            <person name="Anishchenko I.M."/>
            <person name="Voigt K."/>
            <person name="de Hoog G.S."/>
            <person name="Smith M.E."/>
            <person name="Heitman J."/>
            <person name="Vilgalys R."/>
            <person name="Stajich J.E."/>
        </authorList>
    </citation>
    <scope>NUCLEOTIDE SEQUENCE [LARGE SCALE GENOMIC DNA]</scope>
    <source>
        <strain evidence="2 3">CBS 357.93</strain>
    </source>
</reference>
<gene>
    <name evidence="2" type="ORF">CU097_002521</name>
</gene>
<name>A0A367IPG5_RHIAZ</name>
<evidence type="ECO:0000313" key="3">
    <source>
        <dbReference type="Proteomes" id="UP000252139"/>
    </source>
</evidence>
<comment type="caution">
    <text evidence="2">The sequence shown here is derived from an EMBL/GenBank/DDBJ whole genome shotgun (WGS) entry which is preliminary data.</text>
</comment>
<feature type="transmembrane region" description="Helical" evidence="1">
    <location>
        <begin position="12"/>
        <end position="29"/>
    </location>
</feature>